<dbReference type="RefSeq" id="WP_011801474.1">
    <property type="nucleotide sequence ID" value="NC_008781.1"/>
</dbReference>
<dbReference type="EMBL" id="CP000529">
    <property type="protein sequence ID" value="ABM37396.1"/>
    <property type="molecule type" value="Genomic_DNA"/>
</dbReference>
<keyword evidence="3" id="KW-1185">Reference proteome</keyword>
<evidence type="ECO:0000313" key="2">
    <source>
        <dbReference type="EMBL" id="ABM37396.1"/>
    </source>
</evidence>
<dbReference type="KEGG" id="pna:Pnap_2087"/>
<protein>
    <submittedName>
        <fullName evidence="2">Uncharacterized protein</fullName>
    </submittedName>
</protein>
<dbReference type="Proteomes" id="UP000000644">
    <property type="component" value="Chromosome"/>
</dbReference>
<gene>
    <name evidence="2" type="ordered locus">Pnap_2087</name>
</gene>
<dbReference type="HOGENOM" id="CLU_400525_0_0_4"/>
<proteinExistence type="predicted"/>
<evidence type="ECO:0000313" key="3">
    <source>
        <dbReference type="Proteomes" id="UP000000644"/>
    </source>
</evidence>
<feature type="region of interest" description="Disordered" evidence="1">
    <location>
        <begin position="723"/>
        <end position="852"/>
    </location>
</feature>
<dbReference type="eggNOG" id="ENOG502Z8QM">
    <property type="taxonomic scope" value="Bacteria"/>
</dbReference>
<evidence type="ECO:0000256" key="1">
    <source>
        <dbReference type="SAM" id="MobiDB-lite"/>
    </source>
</evidence>
<dbReference type="STRING" id="365044.Pnap_2087"/>
<accession>A1VP18</accession>
<feature type="region of interest" description="Disordered" evidence="1">
    <location>
        <begin position="159"/>
        <end position="196"/>
    </location>
</feature>
<feature type="compositionally biased region" description="Pro residues" evidence="1">
    <location>
        <begin position="753"/>
        <end position="769"/>
    </location>
</feature>
<feature type="compositionally biased region" description="Gly residues" evidence="1">
    <location>
        <begin position="724"/>
        <end position="733"/>
    </location>
</feature>
<sequence length="852" mass="92548">MSDPVGPVFAGGFEEFVIQDEAGEGHTLLFLPDRNNDALQRERKAPVFYYIPEKVRLARNAATNDFKFRHIHFVGVFDESTAGIEKGETSGGVLSLTTTSRFPPSVLKQAEAQILERFSGRNDKYWGLRTRVAPQIRIAPITANQTVISSLAPDASGATPNIGAGAGGGVANPVSNPTPAGGGEPGAPEGPRSRDFMQLGNRSAWAPVPHGREFRGTQLDAWAWRIQGSGPGSITGGENAYGGVIGPIPSEIVWAGFHGTYSPLFVTQNLVMPMWSQLMRVKITGSWERIFQHFSAHVNARYLWFSADIKAEFNNLRIKGDIKVEVDIDGTMPGAQEMEKMINQRIDMIVQQFTEQAKKVIFDPPPPQVEPAQASTSGGGIFGSLFGYGAGVALKFRRDETQLNLNYEETRYFRYNQPHTISSSLEGFYNEIKNDPKAEGKYFQRLVLGELSRKLFRIVKPVVNWPDKARNWAGEPVAFVSAQVGYPDSGGSIGWKPATFQKSDSPDITFRPVWIQWRKGEVSNPPASWEPDATYIKRKIHLLEPPTESEFPFFHIDVEQNVIDLDPGANGTLSNDNIMEARADSAGTLDVGPIALSVELQSTAEIVEVEMRAKGQRADGKSRADKVTRFRFLSSDQLEPRFWRIYTGQADFKTDYQYRVNVTVRGTLTSKGQAWTGPWENAIGNGAIMINVPMADDPGVTKRALTQREMFSDTLVRAAEGLDTGAGGAGGGTVTPPGVPVPVPETVTTGGGVPPPPPGATPVVQPPVAVPGQPVSTTAQPPSGQPVPPREWPVTSEVSGYRVGADSVEGFREDDYESASRARQSGGAKGRGASRQPVSTGTGQDPEGWVNT</sequence>
<name>A1VP18_POLNA</name>
<dbReference type="AlphaFoldDB" id="A1VP18"/>
<organism evidence="2 3">
    <name type="scientific">Polaromonas naphthalenivorans (strain CJ2)</name>
    <dbReference type="NCBI Taxonomy" id="365044"/>
    <lineage>
        <taxon>Bacteria</taxon>
        <taxon>Pseudomonadati</taxon>
        <taxon>Pseudomonadota</taxon>
        <taxon>Betaproteobacteria</taxon>
        <taxon>Burkholderiales</taxon>
        <taxon>Comamonadaceae</taxon>
        <taxon>Polaromonas</taxon>
    </lineage>
</organism>
<reference evidence="3" key="1">
    <citation type="journal article" date="2009" name="Environ. Microbiol.">
        <title>The genome of Polaromonas naphthalenivorans strain CJ2, isolated from coal tar-contaminated sediment, reveals physiological and metabolic versatility and evolution through extensive horizontal gene transfer.</title>
        <authorList>
            <person name="Yagi J.M."/>
            <person name="Sims D."/>
            <person name="Brettin T."/>
            <person name="Bruce D."/>
            <person name="Madsen E.L."/>
        </authorList>
    </citation>
    <scope>NUCLEOTIDE SEQUENCE [LARGE SCALE GENOMIC DNA]</scope>
    <source>
        <strain evidence="3">CJ2</strain>
    </source>
</reference>
<dbReference type="OrthoDB" id="8864980at2"/>